<protein>
    <submittedName>
        <fullName evidence="1">Uncharacterized protein</fullName>
    </submittedName>
</protein>
<feature type="non-terminal residue" evidence="1">
    <location>
        <position position="39"/>
    </location>
</feature>
<reference evidence="1" key="1">
    <citation type="journal article" date="2014" name="Front. Microbiol.">
        <title>High frequency of phylogenetically diverse reductive dehalogenase-homologous genes in deep subseafloor sedimentary metagenomes.</title>
        <authorList>
            <person name="Kawai M."/>
            <person name="Futagami T."/>
            <person name="Toyoda A."/>
            <person name="Takaki Y."/>
            <person name="Nishi S."/>
            <person name="Hori S."/>
            <person name="Arai W."/>
            <person name="Tsubouchi T."/>
            <person name="Morono Y."/>
            <person name="Uchiyama I."/>
            <person name="Ito T."/>
            <person name="Fujiyama A."/>
            <person name="Inagaki F."/>
            <person name="Takami H."/>
        </authorList>
    </citation>
    <scope>NUCLEOTIDE SEQUENCE</scope>
    <source>
        <strain evidence="1">Expedition CK06-06</strain>
    </source>
</reference>
<proteinExistence type="predicted"/>
<organism evidence="1">
    <name type="scientific">marine sediment metagenome</name>
    <dbReference type="NCBI Taxonomy" id="412755"/>
    <lineage>
        <taxon>unclassified sequences</taxon>
        <taxon>metagenomes</taxon>
        <taxon>ecological metagenomes</taxon>
    </lineage>
</organism>
<accession>X1A4Q7</accession>
<evidence type="ECO:0000313" key="1">
    <source>
        <dbReference type="EMBL" id="GAG77100.1"/>
    </source>
</evidence>
<name>X1A4Q7_9ZZZZ</name>
<gene>
    <name evidence="1" type="ORF">S01H4_33109</name>
</gene>
<sequence>MGKRQILLNLDEKMQKRFVETSVETSSTRFEHYIYNNSR</sequence>
<dbReference type="AlphaFoldDB" id="X1A4Q7"/>
<dbReference type="EMBL" id="BART01017382">
    <property type="protein sequence ID" value="GAG77100.1"/>
    <property type="molecule type" value="Genomic_DNA"/>
</dbReference>
<comment type="caution">
    <text evidence="1">The sequence shown here is derived from an EMBL/GenBank/DDBJ whole genome shotgun (WGS) entry which is preliminary data.</text>
</comment>